<proteinExistence type="predicted"/>
<protein>
    <submittedName>
        <fullName evidence="1">Uncharacterized protein</fullName>
    </submittedName>
</protein>
<gene>
    <name evidence="1" type="ORF">PoB_007479400</name>
</gene>
<accession>A0AAV4DW10</accession>
<evidence type="ECO:0000313" key="1">
    <source>
        <dbReference type="EMBL" id="GFO48289.1"/>
    </source>
</evidence>
<sequence>MRTTAALKWIRELVIRGMEPSFSSLLAPCQSFFISPRMKCRFRSTVSLKFLLPWRSSKELKGNVCQDTKCQARTQDSVREEKEVWDRRHLIK</sequence>
<keyword evidence="2" id="KW-1185">Reference proteome</keyword>
<evidence type="ECO:0000313" key="2">
    <source>
        <dbReference type="Proteomes" id="UP000735302"/>
    </source>
</evidence>
<name>A0AAV4DW10_9GAST</name>
<organism evidence="1 2">
    <name type="scientific">Plakobranchus ocellatus</name>
    <dbReference type="NCBI Taxonomy" id="259542"/>
    <lineage>
        <taxon>Eukaryota</taxon>
        <taxon>Metazoa</taxon>
        <taxon>Spiralia</taxon>
        <taxon>Lophotrochozoa</taxon>
        <taxon>Mollusca</taxon>
        <taxon>Gastropoda</taxon>
        <taxon>Heterobranchia</taxon>
        <taxon>Euthyneura</taxon>
        <taxon>Panpulmonata</taxon>
        <taxon>Sacoglossa</taxon>
        <taxon>Placobranchoidea</taxon>
        <taxon>Plakobranchidae</taxon>
        <taxon>Plakobranchus</taxon>
    </lineage>
</organism>
<comment type="caution">
    <text evidence="1">The sequence shown here is derived from an EMBL/GenBank/DDBJ whole genome shotgun (WGS) entry which is preliminary data.</text>
</comment>
<dbReference type="AlphaFoldDB" id="A0AAV4DW10"/>
<dbReference type="Proteomes" id="UP000735302">
    <property type="component" value="Unassembled WGS sequence"/>
</dbReference>
<reference evidence="1 2" key="1">
    <citation type="journal article" date="2021" name="Elife">
        <title>Chloroplast acquisition without the gene transfer in kleptoplastic sea slugs, Plakobranchus ocellatus.</title>
        <authorList>
            <person name="Maeda T."/>
            <person name="Takahashi S."/>
            <person name="Yoshida T."/>
            <person name="Shimamura S."/>
            <person name="Takaki Y."/>
            <person name="Nagai Y."/>
            <person name="Toyoda A."/>
            <person name="Suzuki Y."/>
            <person name="Arimoto A."/>
            <person name="Ishii H."/>
            <person name="Satoh N."/>
            <person name="Nishiyama T."/>
            <person name="Hasebe M."/>
            <person name="Maruyama T."/>
            <person name="Minagawa J."/>
            <person name="Obokata J."/>
            <person name="Shigenobu S."/>
        </authorList>
    </citation>
    <scope>NUCLEOTIDE SEQUENCE [LARGE SCALE GENOMIC DNA]</scope>
</reference>
<dbReference type="EMBL" id="BLXT01008384">
    <property type="protein sequence ID" value="GFO48289.1"/>
    <property type="molecule type" value="Genomic_DNA"/>
</dbReference>